<dbReference type="RefSeq" id="WP_265133426.1">
    <property type="nucleotide sequence ID" value="NZ_FXTX01000002.1"/>
</dbReference>
<keyword evidence="2" id="KW-1133">Transmembrane helix</keyword>
<keyword evidence="1" id="KW-0175">Coiled coil</keyword>
<feature type="transmembrane region" description="Helical" evidence="2">
    <location>
        <begin position="6"/>
        <end position="22"/>
    </location>
</feature>
<keyword evidence="4" id="KW-1185">Reference proteome</keyword>
<feature type="coiled-coil region" evidence="1">
    <location>
        <begin position="41"/>
        <end position="82"/>
    </location>
</feature>
<reference evidence="3" key="1">
    <citation type="submission" date="2017-05" db="EMBL/GenBank/DDBJ databases">
        <authorList>
            <person name="Varghese N."/>
            <person name="Submissions S."/>
        </authorList>
    </citation>
    <scope>NUCLEOTIDE SEQUENCE</scope>
    <source>
        <strain evidence="3">DSM 18763</strain>
    </source>
</reference>
<dbReference type="EMBL" id="FXTX01000002">
    <property type="protein sequence ID" value="SMP02471.1"/>
    <property type="molecule type" value="Genomic_DNA"/>
</dbReference>
<organism evidence="3 4">
    <name type="scientific">Venenivibrio stagnispumantis</name>
    <dbReference type="NCBI Taxonomy" id="407998"/>
    <lineage>
        <taxon>Bacteria</taxon>
        <taxon>Pseudomonadati</taxon>
        <taxon>Aquificota</taxon>
        <taxon>Aquificia</taxon>
        <taxon>Aquificales</taxon>
        <taxon>Hydrogenothermaceae</taxon>
        <taxon>Venenivibrio</taxon>
    </lineage>
</organism>
<comment type="caution">
    <text evidence="3">The sequence shown here is derived from an EMBL/GenBank/DDBJ whole genome shotgun (WGS) entry which is preliminary data.</text>
</comment>
<keyword evidence="2" id="KW-0472">Membrane</keyword>
<sequence>MIDILIISIIAFIVLYYVYLRYKEEKRKEKENYIPNLLKLKEKFIKEKEEFGKKVEELEQKLKEAEEEYHKLKENFRNFKWNDFEKERLKNLKETEFIWYFTNMFELLGFKVLEPKNYKENNIDIILRVEHIDKEPEYIIVDFVDFTDTKNIDENYLKALSEGKEKYKINKV</sequence>
<dbReference type="Proteomes" id="UP001157947">
    <property type="component" value="Unassembled WGS sequence"/>
</dbReference>
<keyword evidence="2" id="KW-0812">Transmembrane</keyword>
<proteinExistence type="predicted"/>
<evidence type="ECO:0000313" key="3">
    <source>
        <dbReference type="EMBL" id="SMP02471.1"/>
    </source>
</evidence>
<gene>
    <name evidence="3" type="ORF">SAMN06264868_10284</name>
</gene>
<name>A0AA45WJA5_9AQUI</name>
<evidence type="ECO:0000256" key="2">
    <source>
        <dbReference type="SAM" id="Phobius"/>
    </source>
</evidence>
<evidence type="ECO:0000256" key="1">
    <source>
        <dbReference type="SAM" id="Coils"/>
    </source>
</evidence>
<dbReference type="AlphaFoldDB" id="A0AA45WJA5"/>
<protein>
    <submittedName>
        <fullName evidence="3">Uncharacterized protein</fullName>
    </submittedName>
</protein>
<evidence type="ECO:0000313" key="4">
    <source>
        <dbReference type="Proteomes" id="UP001157947"/>
    </source>
</evidence>
<accession>A0AA45WJA5</accession>